<comment type="caution">
    <text evidence="1">The sequence shown here is derived from an EMBL/GenBank/DDBJ whole genome shotgun (WGS) entry which is preliminary data.</text>
</comment>
<accession>A0A8G2L840</accession>
<dbReference type="EMBL" id="FWYE01000002">
    <property type="protein sequence ID" value="SMD31005.1"/>
    <property type="molecule type" value="Genomic_DNA"/>
</dbReference>
<dbReference type="Proteomes" id="UP000192315">
    <property type="component" value="Unassembled WGS sequence"/>
</dbReference>
<proteinExistence type="predicted"/>
<evidence type="ECO:0000313" key="2">
    <source>
        <dbReference type="Proteomes" id="UP000192315"/>
    </source>
</evidence>
<name>A0A8G2L840_PICTO</name>
<dbReference type="RefSeq" id="WP_048059519.1">
    <property type="nucleotide sequence ID" value="NC_005877.1"/>
</dbReference>
<reference evidence="1 2" key="1">
    <citation type="submission" date="2017-04" db="EMBL/GenBank/DDBJ databases">
        <authorList>
            <person name="Varghese N."/>
            <person name="Submissions S."/>
        </authorList>
    </citation>
    <scope>NUCLEOTIDE SEQUENCE [LARGE SCALE GENOMIC DNA]</scope>
    <source>
        <strain evidence="1 2">DSM 9789</strain>
    </source>
</reference>
<keyword evidence="2" id="KW-1185">Reference proteome</keyword>
<evidence type="ECO:0000313" key="1">
    <source>
        <dbReference type="EMBL" id="SMD31005.1"/>
    </source>
</evidence>
<sequence length="69" mass="8227">MDVKISMDTENCNSLMMALSPDNDETIEIRCREKKIDINIKNLKMQSLYNIIDDILRDYETWLKMNEIN</sequence>
<dbReference type="OrthoDB" id="57087at2157"/>
<protein>
    <submittedName>
        <fullName evidence="1">Uncharacterized protein</fullName>
    </submittedName>
</protein>
<dbReference type="AlphaFoldDB" id="A0A8G2L840"/>
<organism evidence="1 2">
    <name type="scientific">Picrophilus torridus (strain ATCC 700027 / DSM 9790 / JCM 10055 / NBRC 100828 / KAW 2/3)</name>
    <dbReference type="NCBI Taxonomy" id="1122961"/>
    <lineage>
        <taxon>Archaea</taxon>
        <taxon>Methanobacteriati</taxon>
        <taxon>Thermoplasmatota</taxon>
        <taxon>Thermoplasmata</taxon>
        <taxon>Thermoplasmatales</taxon>
        <taxon>Picrophilaceae</taxon>
        <taxon>Picrophilus</taxon>
    </lineage>
</organism>
<gene>
    <name evidence="1" type="ORF">SAMN02745355_0923</name>
</gene>
<dbReference type="GeneID" id="24780815"/>